<dbReference type="EMBL" id="AGCK01000072">
    <property type="protein sequence ID" value="EHM53319.1"/>
    <property type="molecule type" value="Genomic_DNA"/>
</dbReference>
<protein>
    <submittedName>
        <fullName evidence="1">Uncharacterized protein</fullName>
    </submittedName>
</protein>
<dbReference type="Proteomes" id="UP000004459">
    <property type="component" value="Unassembled WGS sequence"/>
</dbReference>
<dbReference type="HOGENOM" id="CLU_3290029_0_0_9"/>
<reference evidence="1 2" key="1">
    <citation type="submission" date="2011-08" db="EMBL/GenBank/DDBJ databases">
        <authorList>
            <person name="Weinstock G."/>
            <person name="Sodergren E."/>
            <person name="Clifton S."/>
            <person name="Fulton L."/>
            <person name="Fulton B."/>
            <person name="Courtney L."/>
            <person name="Fronick C."/>
            <person name="Harrison M."/>
            <person name="Strong C."/>
            <person name="Farmer C."/>
            <person name="Delahaunty K."/>
            <person name="Markovic C."/>
            <person name="Hall O."/>
            <person name="Minx P."/>
            <person name="Tomlinson C."/>
            <person name="Mitreva M."/>
            <person name="Hou S."/>
            <person name="Chen J."/>
            <person name="Wollam A."/>
            <person name="Pepin K.H."/>
            <person name="Johnson M."/>
            <person name="Bhonagiri V."/>
            <person name="Zhang X."/>
            <person name="Suruliraj S."/>
            <person name="Warren W."/>
            <person name="Chinwalla A."/>
            <person name="Mardis E.R."/>
            <person name="Wilson R.K."/>
        </authorList>
    </citation>
    <scope>NUCLEOTIDE SEQUENCE [LARGE SCALE GENOMIC DNA]</scope>
    <source>
        <strain evidence="1 2">ATCC 29863</strain>
    </source>
</reference>
<organism evidence="1 2">
    <name type="scientific">Flavonifractor plautii ATCC 29863</name>
    <dbReference type="NCBI Taxonomy" id="411475"/>
    <lineage>
        <taxon>Bacteria</taxon>
        <taxon>Bacillati</taxon>
        <taxon>Bacillota</taxon>
        <taxon>Clostridia</taxon>
        <taxon>Eubacteriales</taxon>
        <taxon>Oscillospiraceae</taxon>
        <taxon>Flavonifractor</taxon>
    </lineage>
</organism>
<gene>
    <name evidence="1" type="ORF">HMPREF0372_01113</name>
</gene>
<sequence>MVTSAVPFLQKPSGLLFRQDDNRAPLRSPLSLFKIEKFKK</sequence>
<dbReference type="AlphaFoldDB" id="G9YNP0"/>
<proteinExistence type="predicted"/>
<evidence type="ECO:0000313" key="2">
    <source>
        <dbReference type="Proteomes" id="UP000004459"/>
    </source>
</evidence>
<evidence type="ECO:0000313" key="1">
    <source>
        <dbReference type="EMBL" id="EHM53319.1"/>
    </source>
</evidence>
<name>G9YNP0_FLAPL</name>
<accession>G9YNP0</accession>
<comment type="caution">
    <text evidence="1">The sequence shown here is derived from an EMBL/GenBank/DDBJ whole genome shotgun (WGS) entry which is preliminary data.</text>
</comment>